<dbReference type="OrthoDB" id="2292826at2"/>
<evidence type="ECO:0000313" key="1">
    <source>
        <dbReference type="EMBL" id="KRN07537.1"/>
    </source>
</evidence>
<keyword evidence="2" id="KW-1185">Reference proteome</keyword>
<evidence type="ECO:0000313" key="2">
    <source>
        <dbReference type="Proteomes" id="UP000050961"/>
    </source>
</evidence>
<reference evidence="1 2" key="1">
    <citation type="journal article" date="2015" name="Genome Announc.">
        <title>Expanding the biotechnology potential of lactobacilli through comparative genomics of 213 strains and associated genera.</title>
        <authorList>
            <person name="Sun Z."/>
            <person name="Harris H.M."/>
            <person name="McCann A."/>
            <person name="Guo C."/>
            <person name="Argimon S."/>
            <person name="Zhang W."/>
            <person name="Yang X."/>
            <person name="Jeffery I.B."/>
            <person name="Cooney J.C."/>
            <person name="Kagawa T.F."/>
            <person name="Liu W."/>
            <person name="Song Y."/>
            <person name="Salvetti E."/>
            <person name="Wrobel A."/>
            <person name="Rasinkangas P."/>
            <person name="Parkhill J."/>
            <person name="Rea M.C."/>
            <person name="O'Sullivan O."/>
            <person name="Ritari J."/>
            <person name="Douillard F.P."/>
            <person name="Paul Ross R."/>
            <person name="Yang R."/>
            <person name="Briner A.E."/>
            <person name="Felis G.E."/>
            <person name="de Vos W.M."/>
            <person name="Barrangou R."/>
            <person name="Klaenhammer T.R."/>
            <person name="Caufield P.W."/>
            <person name="Cui Y."/>
            <person name="Zhang H."/>
            <person name="O'Toole P.W."/>
        </authorList>
    </citation>
    <scope>NUCLEOTIDE SEQUENCE [LARGE SCALE GENOMIC DNA]</scope>
    <source>
        <strain evidence="1 2">DSM 21376</strain>
    </source>
</reference>
<organism evidence="1 2">
    <name type="scientific">Liquorilactobacillus sucicola DSM 21376 = JCM 15457</name>
    <dbReference type="NCBI Taxonomy" id="1423806"/>
    <lineage>
        <taxon>Bacteria</taxon>
        <taxon>Bacillati</taxon>
        <taxon>Bacillota</taxon>
        <taxon>Bacilli</taxon>
        <taxon>Lactobacillales</taxon>
        <taxon>Lactobacillaceae</taxon>
        <taxon>Liquorilactobacillus</taxon>
    </lineage>
</organism>
<name>A0A023CYF4_9LACO</name>
<accession>A0A023CYF4</accession>
<dbReference type="PATRIC" id="fig|1423806.3.peg.835"/>
<protein>
    <submittedName>
        <fullName evidence="1">Uncharacterized protein</fullName>
    </submittedName>
</protein>
<sequence>MLIWTNLKKANEKYHIGKIVIALVIILFLDGCASQNNGFATKKNFKQITSNKVSFVNQVKSPATHVWVQAKGDSVSKDSIVSTIYVLKNRKLQAYQIFDNNITLGKLSSMSDSKAIELAKKQDKKYTMNGAIKEINNYLKQKDGQIGQETDFDDNTKTIASGGLNIYYTFQEDDTNKYQQQTVKNIYKTSAEAQRAAEDEGLSNGSSDLLSLSDNALKKDQKVDTNFGRAIIKHIENTKYQPPMAQKLKVKNTTDDTGNKIVSQTVTYTAVDMFDSKQAETTLYNYVMKHKVDFIKLLTLASSYGYGMNSKDISRYMVFGSDGWNPSELSAYKSQITQFSAEGNDLYGQLLNDKYNDLTKGVYGYHKWSKAMTISDSISQKIYKARYVGYVTTKGYLLTKTQNSKQKATISN</sequence>
<dbReference type="Proteomes" id="UP000050961">
    <property type="component" value="Unassembled WGS sequence"/>
</dbReference>
<gene>
    <name evidence="1" type="ORF">FD15_GL000822</name>
</gene>
<proteinExistence type="predicted"/>
<comment type="caution">
    <text evidence="1">The sequence shown here is derived from an EMBL/GenBank/DDBJ whole genome shotgun (WGS) entry which is preliminary data.</text>
</comment>
<dbReference type="AlphaFoldDB" id="A0A023CYF4"/>
<dbReference type="eggNOG" id="ENOG5030BKB">
    <property type="taxonomic scope" value="Bacteria"/>
</dbReference>
<dbReference type="RefSeq" id="WP_034989090.1">
    <property type="nucleotide sequence ID" value="NZ_AYZF01000002.1"/>
</dbReference>
<dbReference type="EMBL" id="AYZF01000002">
    <property type="protein sequence ID" value="KRN07537.1"/>
    <property type="molecule type" value="Genomic_DNA"/>
</dbReference>